<dbReference type="InterPro" id="IPR005312">
    <property type="entry name" value="DUF1759"/>
</dbReference>
<organism evidence="1 2">
    <name type="scientific">Ditylenchus dipsaci</name>
    <dbReference type="NCBI Taxonomy" id="166011"/>
    <lineage>
        <taxon>Eukaryota</taxon>
        <taxon>Metazoa</taxon>
        <taxon>Ecdysozoa</taxon>
        <taxon>Nematoda</taxon>
        <taxon>Chromadorea</taxon>
        <taxon>Rhabditida</taxon>
        <taxon>Tylenchina</taxon>
        <taxon>Tylenchomorpha</taxon>
        <taxon>Sphaerularioidea</taxon>
        <taxon>Anguinidae</taxon>
        <taxon>Anguininae</taxon>
        <taxon>Ditylenchus</taxon>
    </lineage>
</organism>
<dbReference type="PANTHER" id="PTHR22954">
    <property type="entry name" value="RETROVIRAL PROTEASE-RELATED"/>
    <property type="match status" value="1"/>
</dbReference>
<proteinExistence type="predicted"/>
<dbReference type="WBParaSite" id="jg18416">
    <property type="protein sequence ID" value="jg18416"/>
    <property type="gene ID" value="jg18416"/>
</dbReference>
<dbReference type="AlphaFoldDB" id="A0A915DDA9"/>
<name>A0A915DDA9_9BILA</name>
<reference evidence="2" key="1">
    <citation type="submission" date="2022-11" db="UniProtKB">
        <authorList>
            <consortium name="WormBaseParasite"/>
        </authorList>
    </citation>
    <scope>IDENTIFICATION</scope>
</reference>
<dbReference type="Pfam" id="PF03564">
    <property type="entry name" value="DUF1759"/>
    <property type="match status" value="1"/>
</dbReference>
<keyword evidence="1" id="KW-1185">Reference proteome</keyword>
<evidence type="ECO:0000313" key="1">
    <source>
        <dbReference type="Proteomes" id="UP000887574"/>
    </source>
</evidence>
<protein>
    <submittedName>
        <fullName evidence="2">Uncharacterized protein</fullName>
    </submittedName>
</protein>
<dbReference type="Proteomes" id="UP000887574">
    <property type="component" value="Unplaced"/>
</dbReference>
<sequence>MGLFRQTPTRPHPIFPGISFQGTPQVVVQTRAVQPNLPQISLPTFNGEPSDWPCFSDRFSYSVHDRPDNEVSPVAKFIYLLESLTGRALTSVAWLPTEEGLTLKRLQNSVQSLAIHRQS</sequence>
<accession>A0A915DDA9</accession>
<dbReference type="PANTHER" id="PTHR22954:SF3">
    <property type="entry name" value="PROTEIN CBG08539"/>
    <property type="match status" value="1"/>
</dbReference>
<evidence type="ECO:0000313" key="2">
    <source>
        <dbReference type="WBParaSite" id="jg18416"/>
    </source>
</evidence>